<name>A0AAJ0GI58_9PEZI</name>
<protein>
    <submittedName>
        <fullName evidence="3">Uncharacterized protein</fullName>
    </submittedName>
</protein>
<feature type="region of interest" description="Disordered" evidence="2">
    <location>
        <begin position="128"/>
        <end position="167"/>
    </location>
</feature>
<sequence length="167" mass="19078">MDKDQVQQEPMSFDEAKSIVKEALAAKMPAYTVEERKELMARMDRRVERMNREEGEVEETAREHEEEATALTNVEEKSADFIEAREEAVAAREKEVAAQEEELAAEKKAMDWGGRVAYRAVIVAGEEFGPSVDRGGEREKRKQSVKKLRAMVEKSGHRDRLPKEDPE</sequence>
<dbReference type="Proteomes" id="UP001271007">
    <property type="component" value="Unassembled WGS sequence"/>
</dbReference>
<keyword evidence="4" id="KW-1185">Reference proteome</keyword>
<feature type="compositionally biased region" description="Basic and acidic residues" evidence="2">
    <location>
        <begin position="150"/>
        <end position="167"/>
    </location>
</feature>
<proteinExistence type="predicted"/>
<feature type="coiled-coil region" evidence="1">
    <location>
        <begin position="33"/>
        <end position="109"/>
    </location>
</feature>
<keyword evidence="1" id="KW-0175">Coiled coil</keyword>
<evidence type="ECO:0000256" key="2">
    <source>
        <dbReference type="SAM" id="MobiDB-lite"/>
    </source>
</evidence>
<organism evidence="3 4">
    <name type="scientific">Extremus antarcticus</name>
    <dbReference type="NCBI Taxonomy" id="702011"/>
    <lineage>
        <taxon>Eukaryota</taxon>
        <taxon>Fungi</taxon>
        <taxon>Dikarya</taxon>
        <taxon>Ascomycota</taxon>
        <taxon>Pezizomycotina</taxon>
        <taxon>Dothideomycetes</taxon>
        <taxon>Dothideomycetidae</taxon>
        <taxon>Mycosphaerellales</taxon>
        <taxon>Extremaceae</taxon>
        <taxon>Extremus</taxon>
    </lineage>
</organism>
<dbReference type="AlphaFoldDB" id="A0AAJ0GI58"/>
<dbReference type="EMBL" id="JAWDJX010000002">
    <property type="protein sequence ID" value="KAK3058021.1"/>
    <property type="molecule type" value="Genomic_DNA"/>
</dbReference>
<comment type="caution">
    <text evidence="3">The sequence shown here is derived from an EMBL/GenBank/DDBJ whole genome shotgun (WGS) entry which is preliminary data.</text>
</comment>
<evidence type="ECO:0000256" key="1">
    <source>
        <dbReference type="SAM" id="Coils"/>
    </source>
</evidence>
<evidence type="ECO:0000313" key="3">
    <source>
        <dbReference type="EMBL" id="KAK3058021.1"/>
    </source>
</evidence>
<reference evidence="3" key="1">
    <citation type="submission" date="2023-04" db="EMBL/GenBank/DDBJ databases">
        <title>Black Yeasts Isolated from many extreme environments.</title>
        <authorList>
            <person name="Coleine C."/>
            <person name="Stajich J.E."/>
            <person name="Selbmann L."/>
        </authorList>
    </citation>
    <scope>NUCLEOTIDE SEQUENCE</scope>
    <source>
        <strain evidence="3">CCFEE 5312</strain>
    </source>
</reference>
<accession>A0AAJ0GI58</accession>
<evidence type="ECO:0000313" key="4">
    <source>
        <dbReference type="Proteomes" id="UP001271007"/>
    </source>
</evidence>
<gene>
    <name evidence="3" type="ORF">LTR09_001098</name>
</gene>